<dbReference type="GO" id="GO:0004657">
    <property type="term" value="F:proline dehydrogenase activity"/>
    <property type="evidence" value="ECO:0007669"/>
    <property type="project" value="UniProtKB-EC"/>
</dbReference>
<evidence type="ECO:0000256" key="5">
    <source>
        <dbReference type="ARBA" id="ARBA00023062"/>
    </source>
</evidence>
<dbReference type="GO" id="GO:0010133">
    <property type="term" value="P:L-proline catabolic process to L-glutamate"/>
    <property type="evidence" value="ECO:0007669"/>
    <property type="project" value="TreeGrafter"/>
</dbReference>
<dbReference type="AlphaFoldDB" id="A0A8H3L565"/>
<dbReference type="SUPFAM" id="SSF47473">
    <property type="entry name" value="EF-hand"/>
    <property type="match status" value="1"/>
</dbReference>
<gene>
    <name evidence="8" type="ORF">RCL2_000639400</name>
</gene>
<dbReference type="PANTHER" id="PTHR13914:SF0">
    <property type="entry name" value="PROLINE DEHYDROGENASE 1, MITOCHONDRIAL"/>
    <property type="match status" value="1"/>
</dbReference>
<dbReference type="Pfam" id="PF01619">
    <property type="entry name" value="Pro_dh"/>
    <property type="match status" value="1"/>
</dbReference>
<dbReference type="Pfam" id="PF13499">
    <property type="entry name" value="EF-hand_7"/>
    <property type="match status" value="1"/>
</dbReference>
<comment type="cofactor">
    <cofactor evidence="6">
        <name>FAD</name>
        <dbReference type="ChEBI" id="CHEBI:57692"/>
    </cofactor>
</comment>
<organism evidence="8 9">
    <name type="scientific">Rhizophagus clarus</name>
    <dbReference type="NCBI Taxonomy" id="94130"/>
    <lineage>
        <taxon>Eukaryota</taxon>
        <taxon>Fungi</taxon>
        <taxon>Fungi incertae sedis</taxon>
        <taxon>Mucoromycota</taxon>
        <taxon>Glomeromycotina</taxon>
        <taxon>Glomeromycetes</taxon>
        <taxon>Glomerales</taxon>
        <taxon>Glomeraceae</taxon>
        <taxon>Rhizophagus</taxon>
    </lineage>
</organism>
<evidence type="ECO:0000256" key="3">
    <source>
        <dbReference type="ARBA" id="ARBA00022837"/>
    </source>
</evidence>
<dbReference type="OrthoDB" id="5464at2759"/>
<dbReference type="PROSITE" id="PS00018">
    <property type="entry name" value="EF_HAND_1"/>
    <property type="match status" value="1"/>
</dbReference>
<evidence type="ECO:0000313" key="8">
    <source>
        <dbReference type="EMBL" id="GES79081.1"/>
    </source>
</evidence>
<proteinExistence type="inferred from homology"/>
<dbReference type="PROSITE" id="PS50222">
    <property type="entry name" value="EF_HAND_2"/>
    <property type="match status" value="2"/>
</dbReference>
<evidence type="ECO:0000313" key="9">
    <source>
        <dbReference type="Proteomes" id="UP000615446"/>
    </source>
</evidence>
<dbReference type="InterPro" id="IPR011992">
    <property type="entry name" value="EF-hand-dom_pair"/>
</dbReference>
<protein>
    <recommendedName>
        <fullName evidence="2 6">Proline dehydrogenase</fullName>
        <ecNumber evidence="2 6">1.5.5.2</ecNumber>
    </recommendedName>
</protein>
<dbReference type="Gene3D" id="1.10.238.10">
    <property type="entry name" value="EF-hand"/>
    <property type="match status" value="1"/>
</dbReference>
<dbReference type="EC" id="1.5.5.2" evidence="2 6"/>
<feature type="domain" description="EF-hand" evidence="7">
    <location>
        <begin position="270"/>
        <end position="305"/>
    </location>
</feature>
<dbReference type="SUPFAM" id="SSF51730">
    <property type="entry name" value="FAD-linked oxidoreductase"/>
    <property type="match status" value="1"/>
</dbReference>
<keyword evidence="6" id="KW-0285">Flavoprotein</keyword>
<feature type="domain" description="EF-hand" evidence="7">
    <location>
        <begin position="306"/>
        <end position="341"/>
    </location>
</feature>
<name>A0A8H3L565_9GLOM</name>
<evidence type="ECO:0000256" key="1">
    <source>
        <dbReference type="ARBA" id="ARBA00005869"/>
    </source>
</evidence>
<comment type="caution">
    <text evidence="8">The sequence shown here is derived from an EMBL/GenBank/DDBJ whole genome shotgun (WGS) entry which is preliminary data.</text>
</comment>
<comment type="catalytic activity">
    <reaction evidence="6">
        <text>L-proline + a quinone = (S)-1-pyrroline-5-carboxylate + a quinol + H(+)</text>
        <dbReference type="Rhea" id="RHEA:23784"/>
        <dbReference type="ChEBI" id="CHEBI:15378"/>
        <dbReference type="ChEBI" id="CHEBI:17388"/>
        <dbReference type="ChEBI" id="CHEBI:24646"/>
        <dbReference type="ChEBI" id="CHEBI:60039"/>
        <dbReference type="ChEBI" id="CHEBI:132124"/>
        <dbReference type="EC" id="1.5.5.2"/>
    </reaction>
</comment>
<keyword evidence="6" id="KW-0274">FAD</keyword>
<dbReference type="SMART" id="SM00054">
    <property type="entry name" value="EFh"/>
    <property type="match status" value="2"/>
</dbReference>
<keyword evidence="5 6" id="KW-0642">Proline metabolism</keyword>
<comment type="function">
    <text evidence="6">Converts proline to delta-1-pyrroline-5-carboxylate.</text>
</comment>
<dbReference type="PANTHER" id="PTHR13914">
    <property type="entry name" value="PROLINE OXIDASE"/>
    <property type="match status" value="1"/>
</dbReference>
<keyword evidence="3" id="KW-0106">Calcium</keyword>
<evidence type="ECO:0000256" key="4">
    <source>
        <dbReference type="ARBA" id="ARBA00023002"/>
    </source>
</evidence>
<dbReference type="Gene3D" id="3.20.20.220">
    <property type="match status" value="1"/>
</dbReference>
<dbReference type="GO" id="GO:0005739">
    <property type="term" value="C:mitochondrion"/>
    <property type="evidence" value="ECO:0007669"/>
    <property type="project" value="TreeGrafter"/>
</dbReference>
<accession>A0A8H3L565</accession>
<dbReference type="InterPro" id="IPR029041">
    <property type="entry name" value="FAD-linked_oxidoreductase-like"/>
</dbReference>
<dbReference type="Proteomes" id="UP000615446">
    <property type="component" value="Unassembled WGS sequence"/>
</dbReference>
<keyword evidence="4 6" id="KW-0560">Oxidoreductase</keyword>
<comment type="similarity">
    <text evidence="1 6">Belongs to the proline oxidase family.</text>
</comment>
<sequence>MYGYLHSILAVDAQFMRHCCGGLEARSYCLIYLPFTHFHLCMDSHKMYNQFHLFQNFFRRSNANLVLKQRLILGTTRFNSTNSKVPYDFPKRALITKTSPIISSSNNVDFTSFIDDISGDNRISVQDKSTKELVRSLIVYKLCSSQWLVNRAPSLLKFVEKANLSTFAYWVIRRTFFAHFCGGETAEQCKNIMNQLDKHGIKLILGLSVEADINENLETSSIRDLSNKEADDVTDSMLDCIEKAAAQPNNFIALKLTGLSNPTVLENWTSALNILSNSFDKFDKDKVDKLKRSDFLQLIRELFGDVKENVAKTLFEDVDKNKDGLINKFEFINALSIDSLNIRPLLINNKDLCFSQEDFEDYDKMMNRLKKLCEAARIKNVRLIVDAEQLHFQSAIDYIAIKLSKTYNQPDNKNGPVVFNTFQMYLKDSNERLIKNYNLSSLEQFVFAVKLVRGAYMYYERERAEKLGYPDPIHTTLDDTHESYNQAVKFLLNELSQIQKRSNKRLDISNSPIAFMIASHNKESVIMACKQMKTFDISPKSGLVLFGQLLGMRDQITYTLGKYGYGVYKYVAYGKINEVIPFLIRRVQENSSILGGIRGENQIIWREIKNRIFHRVPQA</sequence>
<evidence type="ECO:0000259" key="7">
    <source>
        <dbReference type="PROSITE" id="PS50222"/>
    </source>
</evidence>
<dbReference type="GO" id="GO:0005509">
    <property type="term" value="F:calcium ion binding"/>
    <property type="evidence" value="ECO:0007669"/>
    <property type="project" value="InterPro"/>
</dbReference>
<evidence type="ECO:0000256" key="6">
    <source>
        <dbReference type="RuleBase" id="RU364054"/>
    </source>
</evidence>
<evidence type="ECO:0000256" key="2">
    <source>
        <dbReference type="ARBA" id="ARBA00012695"/>
    </source>
</evidence>
<dbReference type="InterPro" id="IPR015659">
    <property type="entry name" value="Proline_oxidase"/>
</dbReference>
<dbReference type="EMBL" id="BLAL01000043">
    <property type="protein sequence ID" value="GES79081.1"/>
    <property type="molecule type" value="Genomic_DNA"/>
</dbReference>
<reference evidence="8" key="1">
    <citation type="submission" date="2019-10" db="EMBL/GenBank/DDBJ databases">
        <title>Conservation and host-specific expression of non-tandemly repeated heterogenous ribosome RNA gene in arbuscular mycorrhizal fungi.</title>
        <authorList>
            <person name="Maeda T."/>
            <person name="Kobayashi Y."/>
            <person name="Nakagawa T."/>
            <person name="Ezawa T."/>
            <person name="Yamaguchi K."/>
            <person name="Bino T."/>
            <person name="Nishimoto Y."/>
            <person name="Shigenobu S."/>
            <person name="Kawaguchi M."/>
        </authorList>
    </citation>
    <scope>NUCLEOTIDE SEQUENCE</scope>
    <source>
        <strain evidence="8">HR1</strain>
    </source>
</reference>
<dbReference type="InterPro" id="IPR002048">
    <property type="entry name" value="EF_hand_dom"/>
</dbReference>
<dbReference type="InterPro" id="IPR018247">
    <property type="entry name" value="EF_Hand_1_Ca_BS"/>
</dbReference>
<dbReference type="InterPro" id="IPR002872">
    <property type="entry name" value="Proline_DH_dom"/>
</dbReference>
<dbReference type="GO" id="GO:0071949">
    <property type="term" value="F:FAD binding"/>
    <property type="evidence" value="ECO:0007669"/>
    <property type="project" value="TreeGrafter"/>
</dbReference>